<name>A0A926KP91_9BACL</name>
<evidence type="ECO:0000313" key="2">
    <source>
        <dbReference type="Proteomes" id="UP000650466"/>
    </source>
</evidence>
<comment type="caution">
    <text evidence="1">The sequence shown here is derived from an EMBL/GenBank/DDBJ whole genome shotgun (WGS) entry which is preliminary data.</text>
</comment>
<accession>A0A926KP91</accession>
<reference evidence="1" key="1">
    <citation type="submission" date="2020-09" db="EMBL/GenBank/DDBJ databases">
        <title>Draft Genome Sequence of Paenibacillus sp. WST5.</title>
        <authorList>
            <person name="Bao Z."/>
        </authorList>
    </citation>
    <scope>NUCLEOTIDE SEQUENCE</scope>
    <source>
        <strain evidence="1">WST5</strain>
    </source>
</reference>
<keyword evidence="2" id="KW-1185">Reference proteome</keyword>
<dbReference type="AlphaFoldDB" id="A0A926KP91"/>
<proteinExistence type="predicted"/>
<sequence>MTISKKGSRKIVVGQEAYRWVITPSAKGILTLTLQHDEFKGQLIRVKVESDINEYWVEFPNVESLNNKVVTPAEVASIITEAIRLGWKPLEKGNLLGFKLSGNNLVFLS</sequence>
<protein>
    <submittedName>
        <fullName evidence="1">Uncharacterized protein</fullName>
    </submittedName>
</protein>
<dbReference type="RefSeq" id="WP_188174715.1">
    <property type="nucleotide sequence ID" value="NZ_JACVVD010000003.1"/>
</dbReference>
<evidence type="ECO:0000313" key="1">
    <source>
        <dbReference type="EMBL" id="MBD0380977.1"/>
    </source>
</evidence>
<dbReference type="Proteomes" id="UP000650466">
    <property type="component" value="Unassembled WGS sequence"/>
</dbReference>
<gene>
    <name evidence="1" type="ORF">ICC18_12695</name>
</gene>
<organism evidence="1 2">
    <name type="scientific">Paenibacillus sedimenti</name>
    <dbReference type="NCBI Taxonomy" id="2770274"/>
    <lineage>
        <taxon>Bacteria</taxon>
        <taxon>Bacillati</taxon>
        <taxon>Bacillota</taxon>
        <taxon>Bacilli</taxon>
        <taxon>Bacillales</taxon>
        <taxon>Paenibacillaceae</taxon>
        <taxon>Paenibacillus</taxon>
    </lineage>
</organism>
<dbReference type="EMBL" id="JACVVD010000003">
    <property type="protein sequence ID" value="MBD0380977.1"/>
    <property type="molecule type" value="Genomic_DNA"/>
</dbReference>